<dbReference type="Proteomes" id="UP001500151">
    <property type="component" value="Unassembled WGS sequence"/>
</dbReference>
<accession>A0ABN3R2A1</accession>
<sequence>MRNGIEGIDELLRDRLLIMANDRSANDVLSHVPLRTGGLVLTGADAPARCREIRNAQPGMVVAVDYGSHTREIASVDAPFGLATSHGWRALGLADLNEILDGQRDNKVSFAVTPTCFIPPDETGDASVFKAVIGQTNQLDREDTIVLLPCSYRWLRGVSLHHLVKGIRACRHPVALIMQADEDPLKRSHVPEGLRQLCRSCPRLVLWRTDLAAFDAMAHGALGAAVGASAVLRFGVAPRPDNGGGGRKPYTVVLVRRLLRYLRVATLQDWFAHVDPWTCGCAVCDGAPLTRFIDSDIDVCAALQHTVRELYALHYELDATLPGHERIDWWRQKLVDSWEHHRLLASQTDTELEFPKVLQAWRRQSPLPLPSAEQPRGQDQSGPS</sequence>
<reference evidence="2 3" key="1">
    <citation type="journal article" date="2019" name="Int. J. Syst. Evol. Microbiol.">
        <title>The Global Catalogue of Microorganisms (GCM) 10K type strain sequencing project: providing services to taxonomists for standard genome sequencing and annotation.</title>
        <authorList>
            <consortium name="The Broad Institute Genomics Platform"/>
            <consortium name="The Broad Institute Genome Sequencing Center for Infectious Disease"/>
            <person name="Wu L."/>
            <person name="Ma J."/>
        </authorList>
    </citation>
    <scope>NUCLEOTIDE SEQUENCE [LARGE SCALE GENOMIC DNA]</scope>
    <source>
        <strain evidence="2 3">JCM 4524</strain>
    </source>
</reference>
<comment type="caution">
    <text evidence="2">The sequence shown here is derived from an EMBL/GenBank/DDBJ whole genome shotgun (WGS) entry which is preliminary data.</text>
</comment>
<protein>
    <submittedName>
        <fullName evidence="2">Uncharacterized protein</fullName>
    </submittedName>
</protein>
<gene>
    <name evidence="2" type="ORF">GCM10010307_43440</name>
</gene>
<evidence type="ECO:0000313" key="3">
    <source>
        <dbReference type="Proteomes" id="UP001500151"/>
    </source>
</evidence>
<name>A0ABN3R2A1_9ACTN</name>
<evidence type="ECO:0000313" key="2">
    <source>
        <dbReference type="EMBL" id="GAA2641698.1"/>
    </source>
</evidence>
<dbReference type="RefSeq" id="WP_344392123.1">
    <property type="nucleotide sequence ID" value="NZ_BAAASJ010000043.1"/>
</dbReference>
<keyword evidence="3" id="KW-1185">Reference proteome</keyword>
<proteinExistence type="predicted"/>
<feature type="region of interest" description="Disordered" evidence="1">
    <location>
        <begin position="365"/>
        <end position="384"/>
    </location>
</feature>
<dbReference type="EMBL" id="BAAASJ010000043">
    <property type="protein sequence ID" value="GAA2641698.1"/>
    <property type="molecule type" value="Genomic_DNA"/>
</dbReference>
<organism evidence="2 3">
    <name type="scientific">Streptomyces vastus</name>
    <dbReference type="NCBI Taxonomy" id="285451"/>
    <lineage>
        <taxon>Bacteria</taxon>
        <taxon>Bacillati</taxon>
        <taxon>Actinomycetota</taxon>
        <taxon>Actinomycetes</taxon>
        <taxon>Kitasatosporales</taxon>
        <taxon>Streptomycetaceae</taxon>
        <taxon>Streptomyces</taxon>
    </lineage>
</organism>
<evidence type="ECO:0000256" key="1">
    <source>
        <dbReference type="SAM" id="MobiDB-lite"/>
    </source>
</evidence>